<dbReference type="Pfam" id="PF13193">
    <property type="entry name" value="AMP-binding_C"/>
    <property type="match status" value="1"/>
</dbReference>
<evidence type="ECO:0000313" key="6">
    <source>
        <dbReference type="Proteomes" id="UP000198866"/>
    </source>
</evidence>
<dbReference type="STRING" id="667676.SAMN05192539_1008147"/>
<reference evidence="6" key="1">
    <citation type="submission" date="2016-10" db="EMBL/GenBank/DDBJ databases">
        <authorList>
            <person name="Varghese N."/>
            <person name="Submissions S."/>
        </authorList>
    </citation>
    <scope>NUCLEOTIDE SEQUENCE [LARGE SCALE GENOMIC DNA]</scope>
    <source>
        <strain evidence="6">LMG 26031</strain>
    </source>
</reference>
<dbReference type="Gene3D" id="3.40.50.12780">
    <property type="entry name" value="N-terminal domain of ligase-like"/>
    <property type="match status" value="1"/>
</dbReference>
<keyword evidence="6" id="KW-1185">Reference proteome</keyword>
<sequence length="542" mass="57758">MQQIQAHGSSIKETSLKPASQSSAVAGDVAQSVDAAALLASLPARIADIPALIAARDPQHVALIEDERRLTRAQLAQAVDAVTALLREQGVRAGDRVMIVAENSIVQIVLLFAAAKLDAWALVSNARLSMGELDAIRAHAKPRIVAYAVDASPDARQHAERHGAKPAPGIDIDVGAWRYTIDDTAQAEPVDAASDRQCAALIYTTGTTGMPKGVMLSHRNLLFIAAMSSTLRRVNADDVVYAVLPISHVYGLASVCLGSLYAGATLRLAPRFSPEAVRRALAEERVSIFQGVPAMHAKLLEYLKANGLPWSAPQLRFAYSGGSPLDAALKVRVEAVYGVTLHNGYGMTESSPTVSQTMIDAPRADCSVGQPIPGIEVRFVGMNGADVAQGEVGELWVRGPNVMLGYYRNPQQTQAAITEDGWLKTGDLARQEADGALHIAGRSKELIIRSGFNVYPVEVEQALNAHPDVVQSAVIGRAIEGNEEVVAFVELIGGATTTPADLAEWCETRLAPYKRPAEIRVLAALPAASTGKILKHRLRDIA</sequence>
<dbReference type="OrthoDB" id="9766486at2"/>
<gene>
    <name evidence="5" type="ORF">SAMN05192539_1008147</name>
</gene>
<name>A0A1H6XAZ8_9BURK</name>
<protein>
    <submittedName>
        <fullName evidence="5">Acyl-CoA synthetase (AMP-forming)/AMP-acid ligase II</fullName>
    </submittedName>
</protein>
<evidence type="ECO:0000256" key="2">
    <source>
        <dbReference type="ARBA" id="ARBA00022598"/>
    </source>
</evidence>
<dbReference type="Gene3D" id="3.30.300.30">
    <property type="match status" value="1"/>
</dbReference>
<dbReference type="InterPro" id="IPR020845">
    <property type="entry name" value="AMP-binding_CS"/>
</dbReference>
<dbReference type="InterPro" id="IPR042099">
    <property type="entry name" value="ANL_N_sf"/>
</dbReference>
<dbReference type="InterPro" id="IPR000873">
    <property type="entry name" value="AMP-dep_synth/lig_dom"/>
</dbReference>
<evidence type="ECO:0000259" key="4">
    <source>
        <dbReference type="Pfam" id="PF13193"/>
    </source>
</evidence>
<dbReference type="EMBL" id="FNYE01000008">
    <property type="protein sequence ID" value="SEJ26333.1"/>
    <property type="molecule type" value="Genomic_DNA"/>
</dbReference>
<dbReference type="PROSITE" id="PS00455">
    <property type="entry name" value="AMP_BINDING"/>
    <property type="match status" value="1"/>
</dbReference>
<dbReference type="AlphaFoldDB" id="A0A1H6XAZ8"/>
<feature type="domain" description="AMP-dependent synthetase/ligase" evidence="3">
    <location>
        <begin position="54"/>
        <end position="407"/>
    </location>
</feature>
<dbReference type="SUPFAM" id="SSF56801">
    <property type="entry name" value="Acetyl-CoA synthetase-like"/>
    <property type="match status" value="1"/>
</dbReference>
<dbReference type="GO" id="GO:0006631">
    <property type="term" value="P:fatty acid metabolic process"/>
    <property type="evidence" value="ECO:0007669"/>
    <property type="project" value="TreeGrafter"/>
</dbReference>
<evidence type="ECO:0000256" key="1">
    <source>
        <dbReference type="ARBA" id="ARBA00006432"/>
    </source>
</evidence>
<dbReference type="PANTHER" id="PTHR43201">
    <property type="entry name" value="ACYL-COA SYNTHETASE"/>
    <property type="match status" value="1"/>
</dbReference>
<dbReference type="PANTHER" id="PTHR43201:SF5">
    <property type="entry name" value="MEDIUM-CHAIN ACYL-COA LIGASE ACSF2, MITOCHONDRIAL"/>
    <property type="match status" value="1"/>
</dbReference>
<evidence type="ECO:0000259" key="3">
    <source>
        <dbReference type="Pfam" id="PF00501"/>
    </source>
</evidence>
<dbReference type="GO" id="GO:0031956">
    <property type="term" value="F:medium-chain fatty acid-CoA ligase activity"/>
    <property type="evidence" value="ECO:0007669"/>
    <property type="project" value="TreeGrafter"/>
</dbReference>
<keyword evidence="2 5" id="KW-0436">Ligase</keyword>
<proteinExistence type="inferred from homology"/>
<evidence type="ECO:0000313" key="5">
    <source>
        <dbReference type="EMBL" id="SEJ26333.1"/>
    </source>
</evidence>
<comment type="similarity">
    <text evidence="1">Belongs to the ATP-dependent AMP-binding enzyme family.</text>
</comment>
<feature type="domain" description="AMP-binding enzyme C-terminal" evidence="4">
    <location>
        <begin position="458"/>
        <end position="532"/>
    </location>
</feature>
<dbReference type="Proteomes" id="UP000198866">
    <property type="component" value="Unassembled WGS sequence"/>
</dbReference>
<accession>A0A1H6XAZ8</accession>
<organism evidence="5 6">
    <name type="scientific">Paraburkholderia diazotrophica</name>
    <dbReference type="NCBI Taxonomy" id="667676"/>
    <lineage>
        <taxon>Bacteria</taxon>
        <taxon>Pseudomonadati</taxon>
        <taxon>Pseudomonadota</taxon>
        <taxon>Betaproteobacteria</taxon>
        <taxon>Burkholderiales</taxon>
        <taxon>Burkholderiaceae</taxon>
        <taxon>Paraburkholderia</taxon>
    </lineage>
</organism>
<dbReference type="InterPro" id="IPR045851">
    <property type="entry name" value="AMP-bd_C_sf"/>
</dbReference>
<dbReference type="InterPro" id="IPR025110">
    <property type="entry name" value="AMP-bd_C"/>
</dbReference>
<dbReference type="Pfam" id="PF00501">
    <property type="entry name" value="AMP-binding"/>
    <property type="match status" value="1"/>
</dbReference>